<organism evidence="3">
    <name type="scientific">marine sediment metagenome</name>
    <dbReference type="NCBI Taxonomy" id="412755"/>
    <lineage>
        <taxon>unclassified sequences</taxon>
        <taxon>metagenomes</taxon>
        <taxon>ecological metagenomes</taxon>
    </lineage>
</organism>
<feature type="non-terminal residue" evidence="3">
    <location>
        <position position="1"/>
    </location>
</feature>
<evidence type="ECO:0000313" key="3">
    <source>
        <dbReference type="EMBL" id="GAH02715.1"/>
    </source>
</evidence>
<evidence type="ECO:0000256" key="1">
    <source>
        <dbReference type="SAM" id="Phobius"/>
    </source>
</evidence>
<feature type="transmembrane region" description="Helical" evidence="1">
    <location>
        <begin position="17"/>
        <end position="36"/>
    </location>
</feature>
<keyword evidence="1" id="KW-0472">Membrane</keyword>
<gene>
    <name evidence="3" type="ORF">S01H4_49845</name>
</gene>
<dbReference type="EMBL" id="BART01028237">
    <property type="protein sequence ID" value="GAH02715.1"/>
    <property type="molecule type" value="Genomic_DNA"/>
</dbReference>
<dbReference type="Pfam" id="PF08669">
    <property type="entry name" value="GCV_T_C"/>
    <property type="match status" value="1"/>
</dbReference>
<evidence type="ECO:0000259" key="2">
    <source>
        <dbReference type="Pfam" id="PF08669"/>
    </source>
</evidence>
<sequence>EPIVMDGRIVGYLTSGMYGHSVGAAIGMGFVVAPGLTAERIKEGKFEIEIAKERFSAQASLRALYDPSASRMKI</sequence>
<dbReference type="AlphaFoldDB" id="X1D380"/>
<dbReference type="SUPFAM" id="SSF101790">
    <property type="entry name" value="Aminomethyltransferase beta-barrel domain"/>
    <property type="match status" value="1"/>
</dbReference>
<keyword evidence="1" id="KW-1133">Transmembrane helix</keyword>
<comment type="caution">
    <text evidence="3">The sequence shown here is derived from an EMBL/GenBank/DDBJ whole genome shotgun (WGS) entry which is preliminary data.</text>
</comment>
<dbReference type="InterPro" id="IPR013977">
    <property type="entry name" value="GcvT_C"/>
</dbReference>
<reference evidence="3" key="1">
    <citation type="journal article" date="2014" name="Front. Microbiol.">
        <title>High frequency of phylogenetically diverse reductive dehalogenase-homologous genes in deep subseafloor sedimentary metagenomes.</title>
        <authorList>
            <person name="Kawai M."/>
            <person name="Futagami T."/>
            <person name="Toyoda A."/>
            <person name="Takaki Y."/>
            <person name="Nishi S."/>
            <person name="Hori S."/>
            <person name="Arai W."/>
            <person name="Tsubouchi T."/>
            <person name="Morono Y."/>
            <person name="Uchiyama I."/>
            <person name="Ito T."/>
            <person name="Fujiyama A."/>
            <person name="Inagaki F."/>
            <person name="Takami H."/>
        </authorList>
    </citation>
    <scope>NUCLEOTIDE SEQUENCE</scope>
    <source>
        <strain evidence="3">Expedition CK06-06</strain>
    </source>
</reference>
<feature type="domain" description="Aminomethyltransferase C-terminal" evidence="2">
    <location>
        <begin position="1"/>
        <end position="66"/>
    </location>
</feature>
<proteinExistence type="predicted"/>
<name>X1D380_9ZZZZ</name>
<accession>X1D380</accession>
<protein>
    <recommendedName>
        <fullName evidence="2">Aminomethyltransferase C-terminal domain-containing protein</fullName>
    </recommendedName>
</protein>
<dbReference type="InterPro" id="IPR029043">
    <property type="entry name" value="GcvT/YgfZ_C"/>
</dbReference>
<dbReference type="Gene3D" id="2.40.30.110">
    <property type="entry name" value="Aminomethyltransferase beta-barrel domains"/>
    <property type="match status" value="1"/>
</dbReference>
<keyword evidence="1" id="KW-0812">Transmembrane</keyword>